<dbReference type="EMBL" id="UOEG01000305">
    <property type="protein sequence ID" value="VAW05693.1"/>
    <property type="molecule type" value="Genomic_DNA"/>
</dbReference>
<keyword evidence="1" id="KW-0472">Membrane</keyword>
<sequence length="525" mass="56158">MGFLFTILLTLSWGFAGFFIIFLLVSRLLGVIHIWENDEYRKQIIGRLRETYPWNNYSRVMKNILDWANWSLSDVEQSRNLSPCRIAFSHDLLQLSMLMAVAYPFMAMDVQWMLGTPILLGGSEIAGAGTAEQRTYAGLWMATIFVLASLIVAKPGWRLTLFVIAAGVLFGGPYGAEQLNLPVAMIGVVAGVFAFAVAFAVAGTGAGAITVIGAVGGTIAFAGAGAFAVAFAFIGAFAGAVAVAVTGVIAGSIALSVAFAVAIAVAGANAGVVAFSAAVAGAVAIDYLQFRTSRNPIWWLFYLTMLLVALSAAIIFSDQVHDILPNPSVRYLIVFMGVIPMLNTVAGYISIGLSRFYIRQGLSGEPWANAMKGAVYGGLIFILLGIALITWLHLVRYPDGSSIVNIPGLFIDLSDPAMRGNYVWLAIVMGATLVPTLLHAMVGMFTLVMHYPSTLGDWVAEKLMQGGKGSSVSGFKGAVTYCAMVAFSIWFPIFVTYVIFSFGNAIILRGLIIGFKWYAMMIGAI</sequence>
<proteinExistence type="predicted"/>
<feature type="transmembrane region" description="Helical" evidence="1">
    <location>
        <begin position="182"/>
        <end position="215"/>
    </location>
</feature>
<feature type="transmembrane region" description="Helical" evidence="1">
    <location>
        <begin position="329"/>
        <end position="353"/>
    </location>
</feature>
<dbReference type="AlphaFoldDB" id="A0A3B0SN81"/>
<feature type="transmembrane region" description="Helical" evidence="1">
    <location>
        <begin position="227"/>
        <end position="251"/>
    </location>
</feature>
<accession>A0A3B0SN81</accession>
<protein>
    <submittedName>
        <fullName evidence="2">Uncharacterized protein</fullName>
    </submittedName>
</protein>
<feature type="transmembrane region" description="Helical" evidence="1">
    <location>
        <begin position="257"/>
        <end position="285"/>
    </location>
</feature>
<name>A0A3B0SN81_9ZZZZ</name>
<reference evidence="2" key="1">
    <citation type="submission" date="2018-06" db="EMBL/GenBank/DDBJ databases">
        <authorList>
            <person name="Zhirakovskaya E."/>
        </authorList>
    </citation>
    <scope>NUCLEOTIDE SEQUENCE</scope>
</reference>
<feature type="transmembrane region" description="Helical" evidence="1">
    <location>
        <begin position="134"/>
        <end position="152"/>
    </location>
</feature>
<evidence type="ECO:0000256" key="1">
    <source>
        <dbReference type="SAM" id="Phobius"/>
    </source>
</evidence>
<gene>
    <name evidence="2" type="ORF">MNBD_ALPHA07-1621</name>
</gene>
<feature type="transmembrane region" description="Helical" evidence="1">
    <location>
        <begin position="506"/>
        <end position="524"/>
    </location>
</feature>
<feature type="transmembrane region" description="Helical" evidence="1">
    <location>
        <begin position="297"/>
        <end position="317"/>
    </location>
</feature>
<keyword evidence="1" id="KW-1133">Transmembrane helix</keyword>
<feature type="transmembrane region" description="Helical" evidence="1">
    <location>
        <begin position="159"/>
        <end position="176"/>
    </location>
</feature>
<feature type="transmembrane region" description="Helical" evidence="1">
    <location>
        <begin position="478"/>
        <end position="500"/>
    </location>
</feature>
<feature type="transmembrane region" description="Helical" evidence="1">
    <location>
        <begin position="374"/>
        <end position="394"/>
    </location>
</feature>
<organism evidence="2">
    <name type="scientific">hydrothermal vent metagenome</name>
    <dbReference type="NCBI Taxonomy" id="652676"/>
    <lineage>
        <taxon>unclassified sequences</taxon>
        <taxon>metagenomes</taxon>
        <taxon>ecological metagenomes</taxon>
    </lineage>
</organism>
<feature type="transmembrane region" description="Helical" evidence="1">
    <location>
        <begin position="422"/>
        <end position="448"/>
    </location>
</feature>
<keyword evidence="1" id="KW-0812">Transmembrane</keyword>
<evidence type="ECO:0000313" key="2">
    <source>
        <dbReference type="EMBL" id="VAW05693.1"/>
    </source>
</evidence>
<feature type="transmembrane region" description="Helical" evidence="1">
    <location>
        <begin position="12"/>
        <end position="35"/>
    </location>
</feature>